<dbReference type="Proteomes" id="UP000516349">
    <property type="component" value="Chromosome"/>
</dbReference>
<keyword evidence="4" id="KW-0808">Transferase</keyword>
<dbReference type="InterPro" id="IPR036890">
    <property type="entry name" value="HATPase_C_sf"/>
</dbReference>
<proteinExistence type="predicted"/>
<dbReference type="Pfam" id="PF07568">
    <property type="entry name" value="HisKA_2"/>
    <property type="match status" value="1"/>
</dbReference>
<dbReference type="InterPro" id="IPR011495">
    <property type="entry name" value="Sig_transdc_His_kin_sub2_dim/P"/>
</dbReference>
<comment type="catalytic activity">
    <reaction evidence="1">
        <text>ATP + protein L-histidine = ADP + protein N-phospho-L-histidine.</text>
        <dbReference type="EC" id="2.7.13.3"/>
    </reaction>
</comment>
<dbReference type="KEGG" id="ebla:JGUZn3_13640"/>
<keyword evidence="11" id="KW-1185">Reference proteome</keyword>
<dbReference type="Gene3D" id="3.30.565.10">
    <property type="entry name" value="Histidine kinase-like ATPase, C-terminal domain"/>
    <property type="match status" value="1"/>
</dbReference>
<evidence type="ECO:0000256" key="1">
    <source>
        <dbReference type="ARBA" id="ARBA00000085"/>
    </source>
</evidence>
<dbReference type="SUPFAM" id="SSF55874">
    <property type="entry name" value="ATPase domain of HSP90 chaperone/DNA topoisomerase II/histidine kinase"/>
    <property type="match status" value="1"/>
</dbReference>
<evidence type="ECO:0000256" key="7">
    <source>
        <dbReference type="ARBA" id="ARBA00022840"/>
    </source>
</evidence>
<dbReference type="EMBL" id="CP060244">
    <property type="protein sequence ID" value="QNT78590.1"/>
    <property type="molecule type" value="Genomic_DNA"/>
</dbReference>
<dbReference type="AlphaFoldDB" id="A0A7H1NS30"/>
<feature type="domain" description="Histidine kinase" evidence="9">
    <location>
        <begin position="407"/>
        <end position="605"/>
    </location>
</feature>
<keyword evidence="7" id="KW-0067">ATP-binding</keyword>
<protein>
    <recommendedName>
        <fullName evidence="2">histidine kinase</fullName>
        <ecNumber evidence="2">2.7.13.3</ecNumber>
    </recommendedName>
</protein>
<feature type="transmembrane region" description="Helical" evidence="8">
    <location>
        <begin position="322"/>
        <end position="341"/>
    </location>
</feature>
<name>A0A7H1NS30_9PROT</name>
<evidence type="ECO:0000313" key="10">
    <source>
        <dbReference type="EMBL" id="QNT78590.1"/>
    </source>
</evidence>
<keyword evidence="6 10" id="KW-0418">Kinase</keyword>
<feature type="transmembrane region" description="Helical" evidence="8">
    <location>
        <begin position="39"/>
        <end position="61"/>
    </location>
</feature>
<evidence type="ECO:0000256" key="3">
    <source>
        <dbReference type="ARBA" id="ARBA00022553"/>
    </source>
</evidence>
<evidence type="ECO:0000256" key="5">
    <source>
        <dbReference type="ARBA" id="ARBA00022741"/>
    </source>
</evidence>
<keyword evidence="8" id="KW-0472">Membrane</keyword>
<sequence length="615" mass="69501">MEFPEKKEDPKVSTHKKPIFSFVLYPFIKLRKMVDKVSVRLLLIIFFSAVPIATIAIIFAWNNYRLTFSGSLYRGVVAASRINAAIQNHIAGSRSVMRALSQDNLQKDPAACKRILDFVYSASDGRYRVLQFRYVTGYIVCSTGDTSLLQQAQVQWERKSPVLLIPFSYDKGPHAGYFFIQITRRLFNSEKTFSRKGDGYMTGVITIGGSKKNYDSLLRWRNDDEDMSDTQAWIIYNDRQIVPLCRDCMWSHGQFLNSTILNRLYNGEHSFYMRPSRVSSNEGGAVYSLMQVSPGINLVVRTGQTDVEQHAFAFFVVRVVEIVFFLMVGLGAVAVGGNILVTAPLQRLTEAVQHWKQTKVFDGSVMYNMPLELRQLGFSFMRATRRLTRHEEHLIVVDQKQKLLIREIHHRVKNNLQIIASLLNLQMNRIKNPQSRAEFATARERVKALATLHRYMYGEDSDVQAVNMRHFMEELCCQIIQAFGYDSGDTLVSFQSSVEDITLTIDQAVPLALIVTEILSNSLKYAFVGRKKGTITITLCHGEPGTIKLTIADDGVGFNLERNQEERKGIGMQLIKGFARQIGASLGAVSQKNGTIYTFTIPYPTPGGEKSSGLT</sequence>
<accession>A0A7H1NS30</accession>
<keyword evidence="3" id="KW-0597">Phosphoprotein</keyword>
<organism evidence="10 11">
    <name type="scientific">Entomobacter blattae</name>
    <dbReference type="NCBI Taxonomy" id="2762277"/>
    <lineage>
        <taxon>Bacteria</taxon>
        <taxon>Pseudomonadati</taxon>
        <taxon>Pseudomonadota</taxon>
        <taxon>Alphaproteobacteria</taxon>
        <taxon>Acetobacterales</taxon>
        <taxon>Acetobacteraceae</taxon>
        <taxon>Entomobacter</taxon>
    </lineage>
</organism>
<evidence type="ECO:0000313" key="11">
    <source>
        <dbReference type="Proteomes" id="UP000516349"/>
    </source>
</evidence>
<dbReference type="PANTHER" id="PTHR41523:SF8">
    <property type="entry name" value="ETHYLENE RESPONSE SENSOR PROTEIN"/>
    <property type="match status" value="1"/>
</dbReference>
<dbReference type="SMART" id="SM00387">
    <property type="entry name" value="HATPase_c"/>
    <property type="match status" value="1"/>
</dbReference>
<dbReference type="EC" id="2.7.13.3" evidence="2"/>
<dbReference type="Gene3D" id="3.30.450.20">
    <property type="entry name" value="PAS domain"/>
    <property type="match status" value="1"/>
</dbReference>
<dbReference type="GO" id="GO:0004673">
    <property type="term" value="F:protein histidine kinase activity"/>
    <property type="evidence" value="ECO:0007669"/>
    <property type="project" value="UniProtKB-EC"/>
</dbReference>
<dbReference type="PROSITE" id="PS50109">
    <property type="entry name" value="HIS_KIN"/>
    <property type="match status" value="1"/>
</dbReference>
<dbReference type="InterPro" id="IPR003594">
    <property type="entry name" value="HATPase_dom"/>
</dbReference>
<keyword evidence="5" id="KW-0547">Nucleotide-binding</keyword>
<dbReference type="GO" id="GO:0005524">
    <property type="term" value="F:ATP binding"/>
    <property type="evidence" value="ECO:0007669"/>
    <property type="project" value="UniProtKB-KW"/>
</dbReference>
<dbReference type="InterPro" id="IPR005467">
    <property type="entry name" value="His_kinase_dom"/>
</dbReference>
<evidence type="ECO:0000256" key="8">
    <source>
        <dbReference type="SAM" id="Phobius"/>
    </source>
</evidence>
<dbReference type="RefSeq" id="WP_238996951.1">
    <property type="nucleotide sequence ID" value="NZ_CP060244.1"/>
</dbReference>
<keyword evidence="8" id="KW-1133">Transmembrane helix</keyword>
<reference evidence="10 11" key="1">
    <citation type="submission" date="2020-08" db="EMBL/GenBank/DDBJ databases">
        <title>Complete genome sequence of Entomobacter blattae G55GP.</title>
        <authorList>
            <person name="Poehlein A."/>
            <person name="Guzman J."/>
            <person name="Daniel R."/>
            <person name="Vilcinskas A."/>
        </authorList>
    </citation>
    <scope>NUCLEOTIDE SEQUENCE [LARGE SCALE GENOMIC DNA]</scope>
    <source>
        <strain evidence="10 11">G55GP</strain>
    </source>
</reference>
<evidence type="ECO:0000256" key="6">
    <source>
        <dbReference type="ARBA" id="ARBA00022777"/>
    </source>
</evidence>
<keyword evidence="8" id="KW-0812">Transmembrane</keyword>
<evidence type="ECO:0000256" key="4">
    <source>
        <dbReference type="ARBA" id="ARBA00022679"/>
    </source>
</evidence>
<evidence type="ECO:0000259" key="9">
    <source>
        <dbReference type="PROSITE" id="PS50109"/>
    </source>
</evidence>
<evidence type="ECO:0000256" key="2">
    <source>
        <dbReference type="ARBA" id="ARBA00012438"/>
    </source>
</evidence>
<gene>
    <name evidence="10" type="ORF">JGUZn3_13640</name>
</gene>
<dbReference type="Pfam" id="PF02518">
    <property type="entry name" value="HATPase_c"/>
    <property type="match status" value="1"/>
</dbReference>
<dbReference type="PANTHER" id="PTHR41523">
    <property type="entry name" value="TWO-COMPONENT SYSTEM SENSOR PROTEIN"/>
    <property type="match status" value="1"/>
</dbReference>